<dbReference type="PROSITE" id="PS50157">
    <property type="entry name" value="ZINC_FINGER_C2H2_2"/>
    <property type="match status" value="1"/>
</dbReference>
<dbReference type="Proteomes" id="UP000092460">
    <property type="component" value="Unassembled WGS sequence"/>
</dbReference>
<dbReference type="STRING" id="67801.A0A1B0BY13"/>
<name>A0A1B0BY13_9MUSC</name>
<dbReference type="EMBL" id="JXJN01022462">
    <property type="status" value="NOT_ANNOTATED_CDS"/>
    <property type="molecule type" value="Genomic_DNA"/>
</dbReference>
<keyword evidence="1" id="KW-0862">Zinc</keyword>
<reference evidence="4" key="1">
    <citation type="submission" date="2015-01" db="EMBL/GenBank/DDBJ databases">
        <authorList>
            <person name="Aksoy S."/>
            <person name="Warren W."/>
            <person name="Wilson R.K."/>
        </authorList>
    </citation>
    <scope>NUCLEOTIDE SEQUENCE [LARGE SCALE GENOMIC DNA]</scope>
    <source>
        <strain evidence="4">IAEA</strain>
    </source>
</reference>
<evidence type="ECO:0000256" key="1">
    <source>
        <dbReference type="PROSITE-ProRule" id="PRU00042"/>
    </source>
</evidence>
<dbReference type="PROSITE" id="PS00028">
    <property type="entry name" value="ZINC_FINGER_C2H2_1"/>
    <property type="match status" value="1"/>
</dbReference>
<keyword evidence="1" id="KW-0863">Zinc-finger</keyword>
<dbReference type="VEuPathDB" id="VectorBase:GPPI043894"/>
<dbReference type="InterPro" id="IPR013087">
    <property type="entry name" value="Znf_C2H2_type"/>
</dbReference>
<keyword evidence="1" id="KW-0479">Metal-binding</keyword>
<keyword evidence="4" id="KW-1185">Reference proteome</keyword>
<sequence>MIKAHLVYGQYNYGDDFMTTTDYGDAVTMLQPFPVFSYNGMPGVEKESQIEYQQQRDCRRAADPIYKSSNRFYDNKAFLLPHLGPFKCSHCPKIIYHINTFRIHTAKHDGRKVEKLTVHYWSSHSAARGNY</sequence>
<protein>
    <recommendedName>
        <fullName evidence="2">C2H2-type domain-containing protein</fullName>
    </recommendedName>
</protein>
<feature type="domain" description="C2H2-type" evidence="2">
    <location>
        <begin position="86"/>
        <end position="113"/>
    </location>
</feature>
<evidence type="ECO:0000259" key="2">
    <source>
        <dbReference type="PROSITE" id="PS50157"/>
    </source>
</evidence>
<evidence type="ECO:0000313" key="4">
    <source>
        <dbReference type="Proteomes" id="UP000092460"/>
    </source>
</evidence>
<dbReference type="GO" id="GO:0008270">
    <property type="term" value="F:zinc ion binding"/>
    <property type="evidence" value="ECO:0007669"/>
    <property type="project" value="UniProtKB-KW"/>
</dbReference>
<dbReference type="AlphaFoldDB" id="A0A1B0BY13"/>
<organism evidence="3 4">
    <name type="scientific">Glossina palpalis gambiensis</name>
    <dbReference type="NCBI Taxonomy" id="67801"/>
    <lineage>
        <taxon>Eukaryota</taxon>
        <taxon>Metazoa</taxon>
        <taxon>Ecdysozoa</taxon>
        <taxon>Arthropoda</taxon>
        <taxon>Hexapoda</taxon>
        <taxon>Insecta</taxon>
        <taxon>Pterygota</taxon>
        <taxon>Neoptera</taxon>
        <taxon>Endopterygota</taxon>
        <taxon>Diptera</taxon>
        <taxon>Brachycera</taxon>
        <taxon>Muscomorpha</taxon>
        <taxon>Hippoboscoidea</taxon>
        <taxon>Glossinidae</taxon>
        <taxon>Glossina</taxon>
    </lineage>
</organism>
<reference evidence="3" key="2">
    <citation type="submission" date="2020-05" db="UniProtKB">
        <authorList>
            <consortium name="EnsemblMetazoa"/>
        </authorList>
    </citation>
    <scope>IDENTIFICATION</scope>
    <source>
        <strain evidence="3">IAEA</strain>
    </source>
</reference>
<evidence type="ECO:0000313" key="3">
    <source>
        <dbReference type="EnsemblMetazoa" id="GPPI043894-PA"/>
    </source>
</evidence>
<accession>A0A1B0BY13</accession>
<dbReference type="EnsemblMetazoa" id="GPPI043894-RA">
    <property type="protein sequence ID" value="GPPI043894-PA"/>
    <property type="gene ID" value="GPPI043894"/>
</dbReference>
<proteinExistence type="predicted"/>